<dbReference type="Gene3D" id="1.10.357.10">
    <property type="entry name" value="Tetracycline Repressor, domain 2"/>
    <property type="match status" value="1"/>
</dbReference>
<evidence type="ECO:0000256" key="5">
    <source>
        <dbReference type="SAM" id="MobiDB-lite"/>
    </source>
</evidence>
<feature type="DNA-binding region" description="H-T-H motif" evidence="4">
    <location>
        <begin position="42"/>
        <end position="61"/>
    </location>
</feature>
<accession>A0A850PI50</accession>
<keyword evidence="1" id="KW-0805">Transcription regulation</keyword>
<dbReference type="SUPFAM" id="SSF48498">
    <property type="entry name" value="Tetracyclin repressor-like, C-terminal domain"/>
    <property type="match status" value="1"/>
</dbReference>
<proteinExistence type="predicted"/>
<reference evidence="7 8" key="1">
    <citation type="submission" date="2020-06" db="EMBL/GenBank/DDBJ databases">
        <title>Description of novel acetic acid bacteria.</title>
        <authorList>
            <person name="Sombolestani A."/>
        </authorList>
    </citation>
    <scope>NUCLEOTIDE SEQUENCE [LARGE SCALE GENOMIC DNA]</scope>
    <source>
        <strain evidence="7 8">LMG 27010</strain>
    </source>
</reference>
<dbReference type="PROSITE" id="PS50977">
    <property type="entry name" value="HTH_TETR_2"/>
    <property type="match status" value="1"/>
</dbReference>
<evidence type="ECO:0000259" key="6">
    <source>
        <dbReference type="PROSITE" id="PS50977"/>
    </source>
</evidence>
<dbReference type="EMBL" id="JABXXR010000072">
    <property type="protein sequence ID" value="NVN40891.1"/>
    <property type="molecule type" value="Genomic_DNA"/>
</dbReference>
<evidence type="ECO:0000256" key="1">
    <source>
        <dbReference type="ARBA" id="ARBA00023015"/>
    </source>
</evidence>
<dbReference type="PANTHER" id="PTHR30055:SF146">
    <property type="entry name" value="HTH-TYPE TRANSCRIPTIONAL DUAL REGULATOR CECR"/>
    <property type="match status" value="1"/>
</dbReference>
<dbReference type="InterPro" id="IPR050109">
    <property type="entry name" value="HTH-type_TetR-like_transc_reg"/>
</dbReference>
<feature type="region of interest" description="Disordered" evidence="5">
    <location>
        <begin position="1"/>
        <end position="21"/>
    </location>
</feature>
<keyword evidence="8" id="KW-1185">Reference proteome</keyword>
<dbReference type="InterPro" id="IPR009057">
    <property type="entry name" value="Homeodomain-like_sf"/>
</dbReference>
<comment type="caution">
    <text evidence="7">The sequence shown here is derived from an EMBL/GenBank/DDBJ whole genome shotgun (WGS) entry which is preliminary data.</text>
</comment>
<evidence type="ECO:0000256" key="4">
    <source>
        <dbReference type="PROSITE-ProRule" id="PRU00335"/>
    </source>
</evidence>
<keyword evidence="3" id="KW-0804">Transcription</keyword>
<dbReference type="FunFam" id="1.10.10.60:FF:000141">
    <property type="entry name" value="TetR family transcriptional regulator"/>
    <property type="match status" value="1"/>
</dbReference>
<organism evidence="7 8">
    <name type="scientific">Ameyamaea chiangmaiensis</name>
    <dbReference type="NCBI Taxonomy" id="442969"/>
    <lineage>
        <taxon>Bacteria</taxon>
        <taxon>Pseudomonadati</taxon>
        <taxon>Pseudomonadota</taxon>
        <taxon>Alphaproteobacteria</taxon>
        <taxon>Acetobacterales</taxon>
        <taxon>Acetobacteraceae</taxon>
        <taxon>Ameyamaea</taxon>
    </lineage>
</organism>
<dbReference type="Gene3D" id="1.10.10.60">
    <property type="entry name" value="Homeodomain-like"/>
    <property type="match status" value="1"/>
</dbReference>
<dbReference type="InterPro" id="IPR023772">
    <property type="entry name" value="DNA-bd_HTH_TetR-type_CS"/>
</dbReference>
<dbReference type="Pfam" id="PF00440">
    <property type="entry name" value="TetR_N"/>
    <property type="match status" value="1"/>
</dbReference>
<dbReference type="PROSITE" id="PS01081">
    <property type="entry name" value="HTH_TETR_1"/>
    <property type="match status" value="1"/>
</dbReference>
<gene>
    <name evidence="7" type="ORF">HUK82_09990</name>
</gene>
<dbReference type="PRINTS" id="PR00455">
    <property type="entry name" value="HTHTETR"/>
</dbReference>
<sequence>MTAEPHDPDASTERAGSSPVKRQQIIDGANRVFARHGFEGASMSQIAREAGVSKGTLYNYFESKAVLFIATIELVSCSRLSALYDAIVANTHDPRGALTRFARSYVGVTMTDVTMALHRIVVAEGAMFPQLAETFWTNGPEKAISHLATWLELKTEQGFFTIDDPKLAAEQFIALCQTRIITRRRFNLPVDETPADIDRIANAAVSVFFKSYGRESDVGHQ</sequence>
<dbReference type="SUPFAM" id="SSF46689">
    <property type="entry name" value="Homeodomain-like"/>
    <property type="match status" value="1"/>
</dbReference>
<dbReference type="Pfam" id="PF14246">
    <property type="entry name" value="TetR_C_7"/>
    <property type="match status" value="1"/>
</dbReference>
<evidence type="ECO:0000313" key="7">
    <source>
        <dbReference type="EMBL" id="NVN40891.1"/>
    </source>
</evidence>
<evidence type="ECO:0000313" key="8">
    <source>
        <dbReference type="Proteomes" id="UP000585665"/>
    </source>
</evidence>
<dbReference type="RefSeq" id="WP_176613825.1">
    <property type="nucleotide sequence ID" value="NZ_JABXXR010000072.1"/>
</dbReference>
<name>A0A850PI50_9PROT</name>
<dbReference type="Proteomes" id="UP000585665">
    <property type="component" value="Unassembled WGS sequence"/>
</dbReference>
<feature type="compositionally biased region" description="Basic and acidic residues" evidence="5">
    <location>
        <begin position="1"/>
        <end position="12"/>
    </location>
</feature>
<evidence type="ECO:0000256" key="2">
    <source>
        <dbReference type="ARBA" id="ARBA00023125"/>
    </source>
</evidence>
<feature type="domain" description="HTH tetR-type" evidence="6">
    <location>
        <begin position="19"/>
        <end position="79"/>
    </location>
</feature>
<dbReference type="PANTHER" id="PTHR30055">
    <property type="entry name" value="HTH-TYPE TRANSCRIPTIONAL REGULATOR RUTR"/>
    <property type="match status" value="1"/>
</dbReference>
<dbReference type="InterPro" id="IPR001647">
    <property type="entry name" value="HTH_TetR"/>
</dbReference>
<dbReference type="AlphaFoldDB" id="A0A850PI50"/>
<dbReference type="GO" id="GO:0000976">
    <property type="term" value="F:transcription cis-regulatory region binding"/>
    <property type="evidence" value="ECO:0007669"/>
    <property type="project" value="TreeGrafter"/>
</dbReference>
<dbReference type="InterPro" id="IPR039536">
    <property type="entry name" value="TetR_C_Proteobacteria"/>
</dbReference>
<dbReference type="InterPro" id="IPR036271">
    <property type="entry name" value="Tet_transcr_reg_TetR-rel_C_sf"/>
</dbReference>
<keyword evidence="2 4" id="KW-0238">DNA-binding</keyword>
<protein>
    <submittedName>
        <fullName evidence="7">TetR/AcrR family transcriptional regulator</fullName>
    </submittedName>
</protein>
<evidence type="ECO:0000256" key="3">
    <source>
        <dbReference type="ARBA" id="ARBA00023163"/>
    </source>
</evidence>
<dbReference type="GO" id="GO:0003700">
    <property type="term" value="F:DNA-binding transcription factor activity"/>
    <property type="evidence" value="ECO:0007669"/>
    <property type="project" value="TreeGrafter"/>
</dbReference>